<proteinExistence type="predicted"/>
<dbReference type="SUPFAM" id="SSF52540">
    <property type="entry name" value="P-loop containing nucleoside triphosphate hydrolases"/>
    <property type="match status" value="1"/>
</dbReference>
<evidence type="ECO:0000313" key="2">
    <source>
        <dbReference type="Proteomes" id="UP000294847"/>
    </source>
</evidence>
<dbReference type="EMBL" id="CP034205">
    <property type="protein sequence ID" value="QBZ57612.1"/>
    <property type="molecule type" value="Genomic_DNA"/>
</dbReference>
<reference evidence="1 2" key="1">
    <citation type="journal article" date="2019" name="Mol. Biol. Evol.">
        <title>Blast fungal genomes show frequent chromosomal changes, gene gains and losses, and effector gene turnover.</title>
        <authorList>
            <person name="Gomez Luciano L.B."/>
            <person name="Jason Tsai I."/>
            <person name="Chuma I."/>
            <person name="Tosa Y."/>
            <person name="Chen Y.H."/>
            <person name="Li J.Y."/>
            <person name="Li M.Y."/>
            <person name="Jade Lu M.Y."/>
            <person name="Nakayashiki H."/>
            <person name="Li W.H."/>
        </authorList>
    </citation>
    <scope>NUCLEOTIDE SEQUENCE [LARGE SCALE GENOMIC DNA]</scope>
    <source>
        <strain evidence="1">MZ5-1-6</strain>
    </source>
</reference>
<evidence type="ECO:0008006" key="3">
    <source>
        <dbReference type="Google" id="ProtNLM"/>
    </source>
</evidence>
<dbReference type="PANTHER" id="PTHR47691:SF3">
    <property type="entry name" value="HTH-TYPE TRANSCRIPTIONAL REGULATOR RV0890C-RELATED"/>
    <property type="match status" value="1"/>
</dbReference>
<dbReference type="Proteomes" id="UP000294847">
    <property type="component" value="Chromosome 2"/>
</dbReference>
<dbReference type="Gene3D" id="3.40.50.300">
    <property type="entry name" value="P-loop containing nucleotide triphosphate hydrolases"/>
    <property type="match status" value="1"/>
</dbReference>
<gene>
    <name evidence="1" type="ORF">PoMZ_02543</name>
</gene>
<dbReference type="AlphaFoldDB" id="A0A4P7N7J4"/>
<dbReference type="PANTHER" id="PTHR47691">
    <property type="entry name" value="REGULATOR-RELATED"/>
    <property type="match status" value="1"/>
</dbReference>
<accession>A0A4P7N7J4</accession>
<organism evidence="1 2">
    <name type="scientific">Pyricularia oryzae</name>
    <name type="common">Rice blast fungus</name>
    <name type="synonym">Magnaporthe oryzae</name>
    <dbReference type="NCBI Taxonomy" id="318829"/>
    <lineage>
        <taxon>Eukaryota</taxon>
        <taxon>Fungi</taxon>
        <taxon>Dikarya</taxon>
        <taxon>Ascomycota</taxon>
        <taxon>Pezizomycotina</taxon>
        <taxon>Sordariomycetes</taxon>
        <taxon>Sordariomycetidae</taxon>
        <taxon>Magnaporthales</taxon>
        <taxon>Pyriculariaceae</taxon>
        <taxon>Pyricularia</taxon>
    </lineage>
</organism>
<sequence>MADDMYNKLAHDLLYKNAGEPFTRQDLRQESEKFGIPDQASKKVESAVDGFWKDAEQKVTFRLDKIDAKIGNESFVGREEILNKLLERLPPDAHPDACQRTVIHGLGGIGKTQVGIEAAHRVRAAHPDCSVFWVPAVEMTMFDNAYRDISLQS</sequence>
<protein>
    <recommendedName>
        <fullName evidence="3">NB-ARC domain-containing protein</fullName>
    </recommendedName>
</protein>
<evidence type="ECO:0000313" key="1">
    <source>
        <dbReference type="EMBL" id="QBZ57612.1"/>
    </source>
</evidence>
<name>A0A4P7N7J4_PYROR</name>
<dbReference type="InterPro" id="IPR027417">
    <property type="entry name" value="P-loop_NTPase"/>
</dbReference>